<gene>
    <name evidence="1" type="ORF">KK1_024965</name>
</gene>
<organism evidence="1 2">
    <name type="scientific">Cajanus cajan</name>
    <name type="common">Pigeon pea</name>
    <name type="synonym">Cajanus indicus</name>
    <dbReference type="NCBI Taxonomy" id="3821"/>
    <lineage>
        <taxon>Eukaryota</taxon>
        <taxon>Viridiplantae</taxon>
        <taxon>Streptophyta</taxon>
        <taxon>Embryophyta</taxon>
        <taxon>Tracheophyta</taxon>
        <taxon>Spermatophyta</taxon>
        <taxon>Magnoliopsida</taxon>
        <taxon>eudicotyledons</taxon>
        <taxon>Gunneridae</taxon>
        <taxon>Pentapetalae</taxon>
        <taxon>rosids</taxon>
        <taxon>fabids</taxon>
        <taxon>Fabales</taxon>
        <taxon>Fabaceae</taxon>
        <taxon>Papilionoideae</taxon>
        <taxon>50 kb inversion clade</taxon>
        <taxon>NPAAA clade</taxon>
        <taxon>indigoferoid/millettioid clade</taxon>
        <taxon>Phaseoleae</taxon>
        <taxon>Cajanus</taxon>
    </lineage>
</organism>
<dbReference type="EMBL" id="KQ483416">
    <property type="protein sequence ID" value="KYP53143.1"/>
    <property type="molecule type" value="Genomic_DNA"/>
</dbReference>
<accession>A0A151SED3</accession>
<evidence type="ECO:0000313" key="1">
    <source>
        <dbReference type="EMBL" id="KYP53143.1"/>
    </source>
</evidence>
<sequence>CIFLNQYQFLASICGVSYYLKDFLNYNNNPQNENELSNLSNVCKKFIYESMFLFLLKTQAKLIVVCVTLHNIFFYKKCYSNEFSIKLVDGLSSSMLLVN</sequence>
<evidence type="ECO:0000313" key="2">
    <source>
        <dbReference type="Proteomes" id="UP000075243"/>
    </source>
</evidence>
<feature type="non-terminal residue" evidence="1">
    <location>
        <position position="1"/>
    </location>
</feature>
<protein>
    <submittedName>
        <fullName evidence="1">Uncharacterized protein</fullName>
    </submittedName>
</protein>
<dbReference type="Proteomes" id="UP000075243">
    <property type="component" value="Unassembled WGS sequence"/>
</dbReference>
<name>A0A151SED3_CAJCA</name>
<dbReference type="Gramene" id="C.cajan_24867.t">
    <property type="protein sequence ID" value="C.cajan_24867.t"/>
    <property type="gene ID" value="C.cajan_24867"/>
</dbReference>
<keyword evidence="2" id="KW-1185">Reference proteome</keyword>
<reference evidence="1" key="1">
    <citation type="journal article" date="2012" name="Nat. Biotechnol.">
        <title>Draft genome sequence of pigeonpea (Cajanus cajan), an orphan legume crop of resource-poor farmers.</title>
        <authorList>
            <person name="Varshney R.K."/>
            <person name="Chen W."/>
            <person name="Li Y."/>
            <person name="Bharti A.K."/>
            <person name="Saxena R.K."/>
            <person name="Schlueter J.A."/>
            <person name="Donoghue M.T."/>
            <person name="Azam S."/>
            <person name="Fan G."/>
            <person name="Whaley A.M."/>
            <person name="Farmer A.D."/>
            <person name="Sheridan J."/>
            <person name="Iwata A."/>
            <person name="Tuteja R."/>
            <person name="Penmetsa R.V."/>
            <person name="Wu W."/>
            <person name="Upadhyaya H.D."/>
            <person name="Yang S.P."/>
            <person name="Shah T."/>
            <person name="Saxena K.B."/>
            <person name="Michael T."/>
            <person name="McCombie W.R."/>
            <person name="Yang B."/>
            <person name="Zhang G."/>
            <person name="Yang H."/>
            <person name="Wang J."/>
            <person name="Spillane C."/>
            <person name="Cook D.R."/>
            <person name="May G.D."/>
            <person name="Xu X."/>
            <person name="Jackson S.A."/>
        </authorList>
    </citation>
    <scope>NUCLEOTIDE SEQUENCE [LARGE SCALE GENOMIC DNA]</scope>
</reference>
<dbReference type="AlphaFoldDB" id="A0A151SED3"/>
<proteinExistence type="predicted"/>